<evidence type="ECO:0000259" key="2">
    <source>
        <dbReference type="Pfam" id="PF13476"/>
    </source>
</evidence>
<organism evidence="3 4">
    <name type="scientific">Flavobacterium solisilvae</name>
    <dbReference type="NCBI Taxonomy" id="1852019"/>
    <lineage>
        <taxon>Bacteria</taxon>
        <taxon>Pseudomonadati</taxon>
        <taxon>Bacteroidota</taxon>
        <taxon>Flavobacteriia</taxon>
        <taxon>Flavobacteriales</taxon>
        <taxon>Flavobacteriaceae</taxon>
        <taxon>Flavobacterium</taxon>
    </lineage>
</organism>
<gene>
    <name evidence="3" type="ORF">G6042_02255</name>
</gene>
<dbReference type="RefSeq" id="WP_169522638.1">
    <property type="nucleotide sequence ID" value="NZ_JAAMPT010000193.1"/>
</dbReference>
<keyword evidence="1" id="KW-0175">Coiled coil</keyword>
<evidence type="ECO:0000313" key="3">
    <source>
        <dbReference type="EMBL" id="NMH24088.1"/>
    </source>
</evidence>
<dbReference type="InterPro" id="IPR038729">
    <property type="entry name" value="Rad50/SbcC_AAA"/>
</dbReference>
<reference evidence="3 4" key="1">
    <citation type="submission" date="2020-02" db="EMBL/GenBank/DDBJ databases">
        <title>Flavobacterium sp. genome.</title>
        <authorList>
            <person name="Jung H.S."/>
            <person name="Baek J.H."/>
            <person name="Jeon C.O."/>
        </authorList>
    </citation>
    <scope>NUCLEOTIDE SEQUENCE [LARGE SCALE GENOMIC DNA]</scope>
    <source>
        <strain evidence="3 4">SE-s27</strain>
    </source>
</reference>
<feature type="domain" description="Rad50/SbcC-type AAA" evidence="2">
    <location>
        <begin position="12"/>
        <end position="271"/>
    </location>
</feature>
<dbReference type="Proteomes" id="UP000767947">
    <property type="component" value="Unassembled WGS sequence"/>
</dbReference>
<name>A0ABX1QQY2_9FLAO</name>
<proteinExistence type="predicted"/>
<dbReference type="Gene3D" id="3.40.50.300">
    <property type="entry name" value="P-loop containing nucleotide triphosphate hydrolases"/>
    <property type="match status" value="2"/>
</dbReference>
<dbReference type="Pfam" id="PF13476">
    <property type="entry name" value="AAA_23"/>
    <property type="match status" value="1"/>
</dbReference>
<dbReference type="EMBL" id="JAAMPT010000193">
    <property type="protein sequence ID" value="NMH24088.1"/>
    <property type="molecule type" value="Genomic_DNA"/>
</dbReference>
<evidence type="ECO:0000313" key="4">
    <source>
        <dbReference type="Proteomes" id="UP000767947"/>
    </source>
</evidence>
<dbReference type="InterPro" id="IPR027417">
    <property type="entry name" value="P-loop_NTPase"/>
</dbReference>
<sequence length="663" mass="77569">MSGKYNFVKPLKVTFRNFSLYKKEEVTEISEEINNGVYCLAGANGLGKTTFLNAINYALTGIVLEPNKEVLIPDEIIKSNKQYTERYFQGRISASDKDTAEIELLLKINNKFIRIVRAFSNREGLRLFEFYEEQNDKKISLINTNDLSPNELLNLYQETLTNEVGIGKFSYYIFFQLYVLSFDENRRMLFWDERASTSALSIAFNENIEDTERVLELKKKMEEYESYGRNARWQATQIKNEIDKLLETSHQRENNNFKLLEEEYHELISSIENSQKIHNEINIEYDTLLKRQNILNSEILQLKINYKRLFSKYSEPRSSLINNPNLQIAKRNNACFLCNAEGHHVIENIEKKLYSHSTCPVCDTAISNDDIEKQASLMNEIKNIDKQLDSKNRELEELMFESETKKVELDKKYIELDRLKSRLNKFEKENKNLSFNKTGDAPIDTLIEEYKRQFDKFDKSSINYYEKRDKLSPEYKNLQSKVNKGYKETEDIFVPLFKKFAYSFIGLNLNIYSKIKGKNIALIFELKNTARTASHQLSESQRFFLDIALRMALATYLATKKNPATLLIDTPEGSLDIAYENRVGKMFAEFVTEYNQNIIMTANINASQLLVSLAEQCGNKKMKFRRMLDWTELSEIQKEGESLFNQVYDNIEQKLKLKDEQAN</sequence>
<dbReference type="PANTHER" id="PTHR32114:SF2">
    <property type="entry name" value="ABC TRANSPORTER ABCH.3"/>
    <property type="match status" value="1"/>
</dbReference>
<keyword evidence="4" id="KW-1185">Reference proteome</keyword>
<protein>
    <recommendedName>
        <fullName evidence="2">Rad50/SbcC-type AAA domain-containing protein</fullName>
    </recommendedName>
</protein>
<dbReference type="PANTHER" id="PTHR32114">
    <property type="entry name" value="ABC TRANSPORTER ABCH.3"/>
    <property type="match status" value="1"/>
</dbReference>
<accession>A0ABX1QQY2</accession>
<evidence type="ECO:0000256" key="1">
    <source>
        <dbReference type="SAM" id="Coils"/>
    </source>
</evidence>
<comment type="caution">
    <text evidence="3">The sequence shown here is derived from an EMBL/GenBank/DDBJ whole genome shotgun (WGS) entry which is preliminary data.</text>
</comment>
<dbReference type="SUPFAM" id="SSF52540">
    <property type="entry name" value="P-loop containing nucleoside triphosphate hydrolases"/>
    <property type="match status" value="1"/>
</dbReference>
<feature type="coiled-coil region" evidence="1">
    <location>
        <begin position="374"/>
        <end position="436"/>
    </location>
</feature>